<dbReference type="EMBL" id="JBFAUK010000052">
    <property type="protein sequence ID" value="MEV5511156.1"/>
    <property type="molecule type" value="Genomic_DNA"/>
</dbReference>
<sequence>MGGVGDGVASPLEHFGEEVRLERERLGMPREELGKEACCSYSLVAKIEAGVRVPSVEFAEACDRVFPYAHGRFSRLATWVLKRAYPHGFDEYVKWEQAAAIIRRFQTTLVPGLAQTEAYARAVMATGRARNQGELVAARISRQHILDREHPPQLWIVLEESVLRRSFGGRDVMRAQLEKLLNLANTAPHVVQVVLDREETFHGVLSPFGVLSFDEGADLAHVDGFLGGQLLADPPQVADARDTFALITAKALPPDESSRYIRAVMKECY</sequence>
<proteinExistence type="predicted"/>
<feature type="domain" description="HTH cro/C1-type" evidence="1">
    <location>
        <begin position="19"/>
        <end position="73"/>
    </location>
</feature>
<dbReference type="Gene3D" id="1.10.260.40">
    <property type="entry name" value="lambda repressor-like DNA-binding domains"/>
    <property type="match status" value="1"/>
</dbReference>
<dbReference type="InterPro" id="IPR043917">
    <property type="entry name" value="DUF5753"/>
</dbReference>
<evidence type="ECO:0000313" key="2">
    <source>
        <dbReference type="EMBL" id="MEV5511156.1"/>
    </source>
</evidence>
<dbReference type="Proteomes" id="UP001552594">
    <property type="component" value="Unassembled WGS sequence"/>
</dbReference>
<dbReference type="Pfam" id="PF19054">
    <property type="entry name" value="DUF5753"/>
    <property type="match status" value="1"/>
</dbReference>
<evidence type="ECO:0000259" key="1">
    <source>
        <dbReference type="PROSITE" id="PS50943"/>
    </source>
</evidence>
<accession>A0ABV3K7N0</accession>
<evidence type="ECO:0000313" key="3">
    <source>
        <dbReference type="Proteomes" id="UP001552594"/>
    </source>
</evidence>
<dbReference type="InterPro" id="IPR001387">
    <property type="entry name" value="Cro/C1-type_HTH"/>
</dbReference>
<dbReference type="SUPFAM" id="SSF47413">
    <property type="entry name" value="lambda repressor-like DNA-binding domains"/>
    <property type="match status" value="1"/>
</dbReference>
<comment type="caution">
    <text evidence="2">The sequence shown here is derived from an EMBL/GenBank/DDBJ whole genome shotgun (WGS) entry which is preliminary data.</text>
</comment>
<dbReference type="RefSeq" id="WP_109279906.1">
    <property type="nucleotide sequence ID" value="NZ_JBFAUK010000052.1"/>
</dbReference>
<dbReference type="Pfam" id="PF13560">
    <property type="entry name" value="HTH_31"/>
    <property type="match status" value="1"/>
</dbReference>
<dbReference type="InterPro" id="IPR010982">
    <property type="entry name" value="Lambda_DNA-bd_dom_sf"/>
</dbReference>
<dbReference type="PROSITE" id="PS50943">
    <property type="entry name" value="HTH_CROC1"/>
    <property type="match status" value="1"/>
</dbReference>
<reference evidence="2 3" key="1">
    <citation type="submission" date="2024-06" db="EMBL/GenBank/DDBJ databases">
        <title>The Natural Products Discovery Center: Release of the First 8490 Sequenced Strains for Exploring Actinobacteria Biosynthetic Diversity.</title>
        <authorList>
            <person name="Kalkreuter E."/>
            <person name="Kautsar S.A."/>
            <person name="Yang D."/>
            <person name="Bader C.D."/>
            <person name="Teijaro C.N."/>
            <person name="Fluegel L."/>
            <person name="Davis C.M."/>
            <person name="Simpson J.R."/>
            <person name="Lauterbach L."/>
            <person name="Steele A.D."/>
            <person name="Gui C."/>
            <person name="Meng S."/>
            <person name="Li G."/>
            <person name="Viehrig K."/>
            <person name="Ye F."/>
            <person name="Su P."/>
            <person name="Kiefer A.F."/>
            <person name="Nichols A."/>
            <person name="Cepeda A.J."/>
            <person name="Yan W."/>
            <person name="Fan B."/>
            <person name="Jiang Y."/>
            <person name="Adhikari A."/>
            <person name="Zheng C.-J."/>
            <person name="Schuster L."/>
            <person name="Cowan T.M."/>
            <person name="Smanski M.J."/>
            <person name="Chevrette M.G."/>
            <person name="De Carvalho L.P.S."/>
            <person name="Shen B."/>
        </authorList>
    </citation>
    <scope>NUCLEOTIDE SEQUENCE [LARGE SCALE GENOMIC DNA]</scope>
    <source>
        <strain evidence="2 3">NPDC052347</strain>
    </source>
</reference>
<name>A0ABV3K7N0_STRON</name>
<protein>
    <submittedName>
        <fullName evidence="2">Helix-turn-helix transcriptional regulator</fullName>
    </submittedName>
</protein>
<dbReference type="CDD" id="cd00093">
    <property type="entry name" value="HTH_XRE"/>
    <property type="match status" value="1"/>
</dbReference>
<gene>
    <name evidence="2" type="ORF">AB0L16_32870</name>
</gene>
<dbReference type="SMART" id="SM00530">
    <property type="entry name" value="HTH_XRE"/>
    <property type="match status" value="1"/>
</dbReference>
<keyword evidence="3" id="KW-1185">Reference proteome</keyword>
<organism evidence="2 3">
    <name type="scientific">Streptomyces orinoci</name>
    <name type="common">Streptoverticillium orinoci</name>
    <dbReference type="NCBI Taxonomy" id="67339"/>
    <lineage>
        <taxon>Bacteria</taxon>
        <taxon>Bacillati</taxon>
        <taxon>Actinomycetota</taxon>
        <taxon>Actinomycetes</taxon>
        <taxon>Kitasatosporales</taxon>
        <taxon>Streptomycetaceae</taxon>
        <taxon>Streptomyces</taxon>
    </lineage>
</organism>